<reference evidence="2" key="1">
    <citation type="journal article" date="2013" name="Science">
        <title>The Amborella genome and the evolution of flowering plants.</title>
        <authorList>
            <consortium name="Amborella Genome Project"/>
        </authorList>
    </citation>
    <scope>NUCLEOTIDE SEQUENCE [LARGE SCALE GENOMIC DNA]</scope>
</reference>
<evidence type="ECO:0000313" key="1">
    <source>
        <dbReference type="EMBL" id="ERN06746.1"/>
    </source>
</evidence>
<accession>W1PGJ6</accession>
<keyword evidence="2" id="KW-1185">Reference proteome</keyword>
<proteinExistence type="predicted"/>
<dbReference type="EMBL" id="KI393866">
    <property type="protein sequence ID" value="ERN06746.1"/>
    <property type="molecule type" value="Genomic_DNA"/>
</dbReference>
<evidence type="ECO:0000313" key="2">
    <source>
        <dbReference type="Proteomes" id="UP000017836"/>
    </source>
</evidence>
<gene>
    <name evidence="1" type="ORF">AMTR_s00005p00084720</name>
</gene>
<dbReference type="Proteomes" id="UP000017836">
    <property type="component" value="Unassembled WGS sequence"/>
</dbReference>
<name>W1PGJ6_AMBTC</name>
<organism evidence="1 2">
    <name type="scientific">Amborella trichopoda</name>
    <dbReference type="NCBI Taxonomy" id="13333"/>
    <lineage>
        <taxon>Eukaryota</taxon>
        <taxon>Viridiplantae</taxon>
        <taxon>Streptophyta</taxon>
        <taxon>Embryophyta</taxon>
        <taxon>Tracheophyta</taxon>
        <taxon>Spermatophyta</taxon>
        <taxon>Magnoliopsida</taxon>
        <taxon>Amborellales</taxon>
        <taxon>Amborellaceae</taxon>
        <taxon>Amborella</taxon>
    </lineage>
</organism>
<dbReference type="AlphaFoldDB" id="W1PGJ6"/>
<protein>
    <submittedName>
        <fullName evidence="1">Uncharacterized protein</fullName>
    </submittedName>
</protein>
<sequence length="62" mass="6907">MVESWLQLMTAVEGETKLVESWGELVAANGCNSEDENGQSKALREMTEISCCWAEIEGLRRS</sequence>
<dbReference type="Gramene" id="ERN06746">
    <property type="protein sequence ID" value="ERN06746"/>
    <property type="gene ID" value="AMTR_s00005p00084720"/>
</dbReference>
<dbReference type="HOGENOM" id="CLU_2907056_0_0_1"/>